<organism evidence="1 2">
    <name type="scientific">Eumeta variegata</name>
    <name type="common">Bagworm moth</name>
    <name type="synonym">Eumeta japonica</name>
    <dbReference type="NCBI Taxonomy" id="151549"/>
    <lineage>
        <taxon>Eukaryota</taxon>
        <taxon>Metazoa</taxon>
        <taxon>Ecdysozoa</taxon>
        <taxon>Arthropoda</taxon>
        <taxon>Hexapoda</taxon>
        <taxon>Insecta</taxon>
        <taxon>Pterygota</taxon>
        <taxon>Neoptera</taxon>
        <taxon>Endopterygota</taxon>
        <taxon>Lepidoptera</taxon>
        <taxon>Glossata</taxon>
        <taxon>Ditrysia</taxon>
        <taxon>Tineoidea</taxon>
        <taxon>Psychidae</taxon>
        <taxon>Oiketicinae</taxon>
        <taxon>Eumeta</taxon>
    </lineage>
</organism>
<protein>
    <submittedName>
        <fullName evidence="1">Uncharacterized protein</fullName>
    </submittedName>
</protein>
<evidence type="ECO:0000313" key="2">
    <source>
        <dbReference type="Proteomes" id="UP000299102"/>
    </source>
</evidence>
<dbReference type="EMBL" id="BGZK01000650">
    <property type="protein sequence ID" value="GBP54574.1"/>
    <property type="molecule type" value="Genomic_DNA"/>
</dbReference>
<evidence type="ECO:0000313" key="1">
    <source>
        <dbReference type="EMBL" id="GBP54574.1"/>
    </source>
</evidence>
<dbReference type="AlphaFoldDB" id="A0A4C1WWY4"/>
<accession>A0A4C1WWY4</accession>
<gene>
    <name evidence="1" type="ORF">EVAR_33043_1</name>
</gene>
<keyword evidence="2" id="KW-1185">Reference proteome</keyword>
<sequence length="129" mass="13818">MVKTILWPTWLQHKNGLARSEKSHTLTEYGREVAAFVVALRPLNESSGGPIPLRSTFSPSDILFILERPAATGVSSGIAISPQITVIGRQAASEAERAIVANRFVAGGAPSRRSELGLRAESVTLKVEP</sequence>
<name>A0A4C1WWY4_EUMVA</name>
<dbReference type="Proteomes" id="UP000299102">
    <property type="component" value="Unassembled WGS sequence"/>
</dbReference>
<comment type="caution">
    <text evidence="1">The sequence shown here is derived from an EMBL/GenBank/DDBJ whole genome shotgun (WGS) entry which is preliminary data.</text>
</comment>
<proteinExistence type="predicted"/>
<reference evidence="1 2" key="1">
    <citation type="journal article" date="2019" name="Commun. Biol.">
        <title>The bagworm genome reveals a unique fibroin gene that provides high tensile strength.</title>
        <authorList>
            <person name="Kono N."/>
            <person name="Nakamura H."/>
            <person name="Ohtoshi R."/>
            <person name="Tomita M."/>
            <person name="Numata K."/>
            <person name="Arakawa K."/>
        </authorList>
    </citation>
    <scope>NUCLEOTIDE SEQUENCE [LARGE SCALE GENOMIC DNA]</scope>
</reference>